<dbReference type="HAMAP" id="MF_00158">
    <property type="entry name" value="PanC"/>
    <property type="match status" value="1"/>
</dbReference>
<dbReference type="FunFam" id="3.40.50.620:FF:000013">
    <property type="entry name" value="Pantothenate synthetase"/>
    <property type="match status" value="1"/>
</dbReference>
<dbReference type="NCBIfam" id="TIGR00018">
    <property type="entry name" value="panC"/>
    <property type="match status" value="1"/>
</dbReference>
<organism evidence="10">
    <name type="scientific">hydrothermal vent metagenome</name>
    <dbReference type="NCBI Taxonomy" id="652676"/>
    <lineage>
        <taxon>unclassified sequences</taxon>
        <taxon>metagenomes</taxon>
        <taxon>ecological metagenomes</taxon>
    </lineage>
</organism>
<proteinExistence type="inferred from homology"/>
<keyword evidence="6" id="KW-0547">Nucleotide-binding</keyword>
<comment type="pathway">
    <text evidence="1">Cofactor biosynthesis; (R)-pantothenate biosynthesis; (R)-pantothenate from (R)-pantoate and beta-alanine: step 1/1.</text>
</comment>
<dbReference type="PANTHER" id="PTHR21299">
    <property type="entry name" value="CYTIDYLATE KINASE/PANTOATE-BETA-ALANINE LIGASE"/>
    <property type="match status" value="1"/>
</dbReference>
<dbReference type="GO" id="GO:0005829">
    <property type="term" value="C:cytosol"/>
    <property type="evidence" value="ECO:0007669"/>
    <property type="project" value="TreeGrafter"/>
</dbReference>
<dbReference type="GO" id="GO:0015940">
    <property type="term" value="P:pantothenate biosynthetic process"/>
    <property type="evidence" value="ECO:0007669"/>
    <property type="project" value="UniProtKB-UniPathway"/>
</dbReference>
<dbReference type="CDD" id="cd00560">
    <property type="entry name" value="PanC"/>
    <property type="match status" value="1"/>
</dbReference>
<keyword evidence="4 10" id="KW-0436">Ligase</keyword>
<dbReference type="GO" id="GO:0005524">
    <property type="term" value="F:ATP binding"/>
    <property type="evidence" value="ECO:0007669"/>
    <property type="project" value="UniProtKB-KW"/>
</dbReference>
<evidence type="ECO:0000313" key="10">
    <source>
        <dbReference type="EMBL" id="VAX07628.1"/>
    </source>
</evidence>
<reference evidence="10" key="1">
    <citation type="submission" date="2018-06" db="EMBL/GenBank/DDBJ databases">
        <authorList>
            <person name="Zhirakovskaya E."/>
        </authorList>
    </citation>
    <scope>NUCLEOTIDE SEQUENCE</scope>
</reference>
<comment type="similarity">
    <text evidence="2">Belongs to the pantothenate synthetase family.</text>
</comment>
<sequence length="285" mass="31789">MKVVETVKGLRQQVTGWRNAGELVALVPTMGNLHLGHLELVTQARQQADRVVVTIFINPMQFGEGEDFSSYPRTLEQDCAQLVKVGADLLFNPSVDEVYPHGQEQQTVVTVPLFSAILCGATRPDHFAGVATVVCKLLNMVQADLALFGEKDFQQLLVIRRMAEDLCIPIEIVGVPTVREENGLAMSSRNGYLTPKERGRAPLLYRILNETAAAIEADVSDFTALEQEGERRLTESGFIPDYYSIRRAADLSEPDRDEQYLVILAAARLGHTRLIDNLQVMRRIR</sequence>
<evidence type="ECO:0000256" key="2">
    <source>
        <dbReference type="ARBA" id="ARBA00009256"/>
    </source>
</evidence>
<evidence type="ECO:0000256" key="6">
    <source>
        <dbReference type="ARBA" id="ARBA00022741"/>
    </source>
</evidence>
<evidence type="ECO:0000256" key="9">
    <source>
        <dbReference type="ARBA" id="ARBA00048258"/>
    </source>
</evidence>
<dbReference type="Gene3D" id="3.40.50.620">
    <property type="entry name" value="HUPs"/>
    <property type="match status" value="1"/>
</dbReference>
<dbReference type="InterPro" id="IPR014729">
    <property type="entry name" value="Rossmann-like_a/b/a_fold"/>
</dbReference>
<dbReference type="Gene3D" id="3.30.1300.10">
    <property type="entry name" value="Pantoate-beta-alanine ligase, C-terminal domain"/>
    <property type="match status" value="1"/>
</dbReference>
<gene>
    <name evidence="10" type="ORF">MNBD_GAMMA26-1379</name>
</gene>
<evidence type="ECO:0000256" key="3">
    <source>
        <dbReference type="ARBA" id="ARBA00012219"/>
    </source>
</evidence>
<comment type="catalytic activity">
    <reaction evidence="9">
        <text>(R)-pantoate + beta-alanine + ATP = (R)-pantothenate + AMP + diphosphate + H(+)</text>
        <dbReference type="Rhea" id="RHEA:10912"/>
        <dbReference type="ChEBI" id="CHEBI:15378"/>
        <dbReference type="ChEBI" id="CHEBI:15980"/>
        <dbReference type="ChEBI" id="CHEBI:29032"/>
        <dbReference type="ChEBI" id="CHEBI:30616"/>
        <dbReference type="ChEBI" id="CHEBI:33019"/>
        <dbReference type="ChEBI" id="CHEBI:57966"/>
        <dbReference type="ChEBI" id="CHEBI:456215"/>
        <dbReference type="EC" id="6.3.2.1"/>
    </reaction>
</comment>
<name>A0A3B1B892_9ZZZZ</name>
<evidence type="ECO:0000256" key="5">
    <source>
        <dbReference type="ARBA" id="ARBA00022655"/>
    </source>
</evidence>
<dbReference type="Pfam" id="PF02569">
    <property type="entry name" value="Pantoate_ligase"/>
    <property type="match status" value="1"/>
</dbReference>
<dbReference type="PANTHER" id="PTHR21299:SF1">
    <property type="entry name" value="PANTOATE--BETA-ALANINE LIGASE"/>
    <property type="match status" value="1"/>
</dbReference>
<dbReference type="EC" id="6.3.2.1" evidence="3"/>
<protein>
    <recommendedName>
        <fullName evidence="3">pantoate--beta-alanine ligase (AMP-forming)</fullName>
        <ecNumber evidence="3">6.3.2.1</ecNumber>
    </recommendedName>
    <alternativeName>
        <fullName evidence="8">Pantoate-activating enzyme</fullName>
    </alternativeName>
</protein>
<accession>A0A3B1B892</accession>
<dbReference type="SUPFAM" id="SSF52374">
    <property type="entry name" value="Nucleotidylyl transferase"/>
    <property type="match status" value="1"/>
</dbReference>
<keyword evidence="7" id="KW-0067">ATP-binding</keyword>
<dbReference type="InterPro" id="IPR042176">
    <property type="entry name" value="Pantoate_ligase_C"/>
</dbReference>
<evidence type="ECO:0000256" key="4">
    <source>
        <dbReference type="ARBA" id="ARBA00022598"/>
    </source>
</evidence>
<dbReference type="InterPro" id="IPR003721">
    <property type="entry name" value="Pantoate_ligase"/>
</dbReference>
<dbReference type="UniPathway" id="UPA00028">
    <property type="reaction ID" value="UER00005"/>
</dbReference>
<dbReference type="NCBIfam" id="TIGR00125">
    <property type="entry name" value="cyt_tran_rel"/>
    <property type="match status" value="1"/>
</dbReference>
<evidence type="ECO:0000256" key="7">
    <source>
        <dbReference type="ARBA" id="ARBA00022840"/>
    </source>
</evidence>
<dbReference type="AlphaFoldDB" id="A0A3B1B892"/>
<keyword evidence="5" id="KW-0566">Pantothenate biosynthesis</keyword>
<dbReference type="EMBL" id="UOFX01000027">
    <property type="protein sequence ID" value="VAX07628.1"/>
    <property type="molecule type" value="Genomic_DNA"/>
</dbReference>
<dbReference type="GO" id="GO:0004592">
    <property type="term" value="F:pantoate-beta-alanine ligase activity"/>
    <property type="evidence" value="ECO:0007669"/>
    <property type="project" value="UniProtKB-EC"/>
</dbReference>
<evidence type="ECO:0000256" key="8">
    <source>
        <dbReference type="ARBA" id="ARBA00032806"/>
    </source>
</evidence>
<evidence type="ECO:0000256" key="1">
    <source>
        <dbReference type="ARBA" id="ARBA00004990"/>
    </source>
</evidence>
<dbReference type="InterPro" id="IPR004821">
    <property type="entry name" value="Cyt_trans-like"/>
</dbReference>